<dbReference type="InterPro" id="IPR010982">
    <property type="entry name" value="Lambda_DNA-bd_dom_sf"/>
</dbReference>
<proteinExistence type="predicted"/>
<name>A0ABS9MXF2_9ACTN</name>
<gene>
    <name evidence="2" type="ORF">NIE79_006580</name>
</gene>
<dbReference type="CDD" id="cd00093">
    <property type="entry name" value="HTH_XRE"/>
    <property type="match status" value="1"/>
</dbReference>
<accession>A0ABS9MXF2</accession>
<comment type="caution">
    <text evidence="2">The sequence shown here is derived from an EMBL/GenBank/DDBJ whole genome shotgun (WGS) entry which is preliminary data.</text>
</comment>
<dbReference type="RefSeq" id="WP_238677674.1">
    <property type="nucleotide sequence ID" value="NZ_JAKKFD010000009.1"/>
</dbReference>
<dbReference type="InterPro" id="IPR011990">
    <property type="entry name" value="TPR-like_helical_dom_sf"/>
</dbReference>
<evidence type="ECO:0000313" key="3">
    <source>
        <dbReference type="Proteomes" id="UP001201629"/>
    </source>
</evidence>
<organism evidence="2 3">
    <name type="scientific">Micromonospora trifolii</name>
    <dbReference type="NCBI Taxonomy" id="2911208"/>
    <lineage>
        <taxon>Bacteria</taxon>
        <taxon>Bacillati</taxon>
        <taxon>Actinomycetota</taxon>
        <taxon>Actinomycetes</taxon>
        <taxon>Micromonosporales</taxon>
        <taxon>Micromonosporaceae</taxon>
        <taxon>Micromonospora</taxon>
    </lineage>
</organism>
<reference evidence="2 3" key="1">
    <citation type="submission" date="2022-01" db="EMBL/GenBank/DDBJ databases">
        <authorList>
            <person name="Riesco R."/>
            <person name="Trujillo M.E."/>
        </authorList>
    </citation>
    <scope>NUCLEOTIDE SEQUENCE [LARGE SCALE GENOMIC DNA]</scope>
    <source>
        <strain evidence="2 3">NIE79</strain>
    </source>
</reference>
<sequence length="486" mass="53125">MTHANCPRCGGRLARDNDSGRCTPCQSAERDRLSAPPKVPASFWEHEPVRQALAERHLGRVIRAYRCHPYHGRIALPQTVVAGWLGITQAQLSRVENGPPLVHLDRLAHWAKLLGIPASCLWFTLPGQPQRPAETAGSPRASTEAQGAGPDEGRRALLAAIAAVAGGAGLLGGNELVQPRRIGTSDIARLNAVLELYRSVDRESGGGLLYREVARFAESVYRMLDWSHPAGLTSPLIAAVATARQLAGWTALDAGRHDDAQRHFVAGERAALTADNAPLVAMIRYAQAKQLQHLRHNRDALATLQLTYAQLGSHATPAAKALLWGAEAASAAALGDHQTAVTTLGKASDQFERVDKDREPDWMGFYDRGELFAQYGRVYRDMARRDRKHASEAVRWCRDSIAAFGAENVRSTVLNEVGLCSALFLAGEPEHALAIGNRVLEKSQVMSSKRVVDRVINLRRDFARHRKLPEVAAFDRVLATRAMAYM</sequence>
<evidence type="ECO:0000313" key="2">
    <source>
        <dbReference type="EMBL" id="MCG5442332.1"/>
    </source>
</evidence>
<evidence type="ECO:0000256" key="1">
    <source>
        <dbReference type="SAM" id="MobiDB-lite"/>
    </source>
</evidence>
<dbReference type="EMBL" id="JAKKFD010000009">
    <property type="protein sequence ID" value="MCG5442332.1"/>
    <property type="molecule type" value="Genomic_DNA"/>
</dbReference>
<feature type="region of interest" description="Disordered" evidence="1">
    <location>
        <begin position="131"/>
        <end position="150"/>
    </location>
</feature>
<protein>
    <submittedName>
        <fullName evidence="2">XRE family transcriptional regulator</fullName>
    </submittedName>
</protein>
<keyword evidence="3" id="KW-1185">Reference proteome</keyword>
<dbReference type="Proteomes" id="UP001201629">
    <property type="component" value="Unassembled WGS sequence"/>
</dbReference>
<dbReference type="InterPro" id="IPR001387">
    <property type="entry name" value="Cro/C1-type_HTH"/>
</dbReference>
<dbReference type="SUPFAM" id="SSF47413">
    <property type="entry name" value="lambda repressor-like DNA-binding domains"/>
    <property type="match status" value="1"/>
</dbReference>
<dbReference type="SUPFAM" id="SSF48452">
    <property type="entry name" value="TPR-like"/>
    <property type="match status" value="1"/>
</dbReference>